<dbReference type="Proteomes" id="UP000306223">
    <property type="component" value="Unassembled WGS sequence"/>
</dbReference>
<gene>
    <name evidence="1" type="ORF">FA740_05305</name>
</gene>
<reference evidence="1 2" key="1">
    <citation type="submission" date="2019-04" db="EMBL/GenBank/DDBJ databases">
        <authorList>
            <person name="Li J."/>
        </authorList>
    </citation>
    <scope>NUCLEOTIDE SEQUENCE [LARGE SCALE GENOMIC DNA]</scope>
    <source>
        <strain evidence="1 2">CCTCC AB2016182</strain>
    </source>
</reference>
<evidence type="ECO:0000313" key="1">
    <source>
        <dbReference type="EMBL" id="TJZ85818.1"/>
    </source>
</evidence>
<dbReference type="OrthoDB" id="7867602at2"/>
<evidence type="ECO:0000313" key="2">
    <source>
        <dbReference type="Proteomes" id="UP000306223"/>
    </source>
</evidence>
<keyword evidence="2" id="KW-1185">Reference proteome</keyword>
<accession>A0A4V5MTW6</accession>
<protein>
    <submittedName>
        <fullName evidence="1">Uncharacterized protein</fullName>
    </submittedName>
</protein>
<dbReference type="RefSeq" id="WP_136855743.1">
    <property type="nucleotide sequence ID" value="NZ_SUNH01000007.1"/>
</dbReference>
<name>A0A4V5MTW6_9RHOB</name>
<organism evidence="1 2">
    <name type="scientific">Paracoccus hibiscisoli</name>
    <dbReference type="NCBI Taxonomy" id="2023261"/>
    <lineage>
        <taxon>Bacteria</taxon>
        <taxon>Pseudomonadati</taxon>
        <taxon>Pseudomonadota</taxon>
        <taxon>Alphaproteobacteria</taxon>
        <taxon>Rhodobacterales</taxon>
        <taxon>Paracoccaceae</taxon>
        <taxon>Paracoccus</taxon>
    </lineage>
</organism>
<dbReference type="AlphaFoldDB" id="A0A4V5MTW6"/>
<dbReference type="EMBL" id="SUNH01000007">
    <property type="protein sequence ID" value="TJZ85818.1"/>
    <property type="molecule type" value="Genomic_DNA"/>
</dbReference>
<sequence length="91" mass="10014">MSRFRLTAKVRKNADYIALSRFLDDLGLPHEVVQPNAKGHPALRITLPTGTLMDHHIACTPRGWCNAPARVAALRRKLIEAGALAKPHSIV</sequence>
<proteinExistence type="predicted"/>
<comment type="caution">
    <text evidence="1">The sequence shown here is derived from an EMBL/GenBank/DDBJ whole genome shotgun (WGS) entry which is preliminary data.</text>
</comment>